<dbReference type="Proteomes" id="UP000190080">
    <property type="component" value="Unassembled WGS sequence"/>
</dbReference>
<comment type="caution">
    <text evidence="1">The sequence shown here is derived from an EMBL/GenBank/DDBJ whole genome shotgun (WGS) entry which is preliminary data.</text>
</comment>
<gene>
    <name evidence="1" type="ORF">CLORY_13770</name>
</gene>
<dbReference type="AlphaFoldDB" id="A0A1V4ISJ8"/>
<organism evidence="1 2">
    <name type="scientific">Clostridium oryzae</name>
    <dbReference type="NCBI Taxonomy" id="1450648"/>
    <lineage>
        <taxon>Bacteria</taxon>
        <taxon>Bacillati</taxon>
        <taxon>Bacillota</taxon>
        <taxon>Clostridia</taxon>
        <taxon>Eubacteriales</taxon>
        <taxon>Clostridiaceae</taxon>
        <taxon>Clostridium</taxon>
    </lineage>
</organism>
<name>A0A1V4ISJ8_9CLOT</name>
<keyword evidence="2" id="KW-1185">Reference proteome</keyword>
<proteinExistence type="predicted"/>
<dbReference type="OrthoDB" id="1907002at2"/>
<accession>A0A1V4ISJ8</accession>
<dbReference type="EMBL" id="MZGV01000011">
    <property type="protein sequence ID" value="OPJ63011.1"/>
    <property type="molecule type" value="Genomic_DNA"/>
</dbReference>
<reference evidence="1 2" key="1">
    <citation type="submission" date="2017-03" db="EMBL/GenBank/DDBJ databases">
        <title>Genome sequence of Clostridium oryzae DSM 28571.</title>
        <authorList>
            <person name="Poehlein A."/>
            <person name="Daniel R."/>
        </authorList>
    </citation>
    <scope>NUCLEOTIDE SEQUENCE [LARGE SCALE GENOMIC DNA]</scope>
    <source>
        <strain evidence="1 2">DSM 28571</strain>
    </source>
</reference>
<evidence type="ECO:0000313" key="1">
    <source>
        <dbReference type="EMBL" id="OPJ63011.1"/>
    </source>
</evidence>
<evidence type="ECO:0000313" key="2">
    <source>
        <dbReference type="Proteomes" id="UP000190080"/>
    </source>
</evidence>
<sequence>MKLQGYFENIKTANTTVEKLKGQGFKGAFVDINEHRNNAYAQSGRVGSEEISTLSDAVLGGSSNGGEAVNSPLAAASPMASGMGGFEEIANINCKVVVDVNDKDVDNAKNIIKDMGGTMDDPNPKIPKGLDNISEDALILKNLKQ</sequence>
<dbReference type="RefSeq" id="WP_079422793.1">
    <property type="nucleotide sequence ID" value="NZ_MZGV01000011.1"/>
</dbReference>
<protein>
    <submittedName>
        <fullName evidence="1">Uncharacterized protein</fullName>
    </submittedName>
</protein>